<evidence type="ECO:0000313" key="4">
    <source>
        <dbReference type="Proteomes" id="UP000515344"/>
    </source>
</evidence>
<name>A0A7G5XBH8_9BACT</name>
<organism evidence="3 4">
    <name type="scientific">Lacibacter sediminis</name>
    <dbReference type="NCBI Taxonomy" id="2760713"/>
    <lineage>
        <taxon>Bacteria</taxon>
        <taxon>Pseudomonadati</taxon>
        <taxon>Bacteroidota</taxon>
        <taxon>Chitinophagia</taxon>
        <taxon>Chitinophagales</taxon>
        <taxon>Chitinophagaceae</taxon>
        <taxon>Lacibacter</taxon>
    </lineage>
</organism>
<accession>A0A7G5XBH8</accession>
<dbReference type="InterPro" id="IPR025665">
    <property type="entry name" value="Beta-barrel_OMP_2"/>
</dbReference>
<evidence type="ECO:0000313" key="3">
    <source>
        <dbReference type="EMBL" id="QNA42831.1"/>
    </source>
</evidence>
<evidence type="ECO:0000259" key="2">
    <source>
        <dbReference type="Pfam" id="PF13568"/>
    </source>
</evidence>
<sequence length="221" mass="24227">MRKILLIAAVFSFSLFRASSQVKFGFNAGISVSNAVSRDKEENETEISDPIAGLNIGFVTTVPIGKNFSFAPGLNFVQKGAKQSESYESLGAETITINWQGRLSCLELQLPILYNTNGEKGKFFLGAGPTLSYAISGKSKLKITGEEQEDRKLDFGNSNEDDLRPFDIGANVLIGYMINKGFVVSANYNMGLLNLTPGDDAKDMSNRFDYYSLKIGWMIGK</sequence>
<evidence type="ECO:0000256" key="1">
    <source>
        <dbReference type="SAM" id="SignalP"/>
    </source>
</evidence>
<keyword evidence="4" id="KW-1185">Reference proteome</keyword>
<feature type="signal peptide" evidence="1">
    <location>
        <begin position="1"/>
        <end position="20"/>
    </location>
</feature>
<dbReference type="Pfam" id="PF13568">
    <property type="entry name" value="OMP_b-brl_2"/>
    <property type="match status" value="1"/>
</dbReference>
<gene>
    <name evidence="3" type="ORF">H4075_12065</name>
</gene>
<feature type="chain" id="PRO_5028983108" evidence="1">
    <location>
        <begin position="21"/>
        <end position="221"/>
    </location>
</feature>
<proteinExistence type="predicted"/>
<keyword evidence="1" id="KW-0732">Signal</keyword>
<dbReference type="KEGG" id="lacs:H4075_12065"/>
<protein>
    <submittedName>
        <fullName evidence="3">PorT family protein</fullName>
    </submittedName>
</protein>
<reference evidence="4" key="1">
    <citation type="submission" date="2020-08" db="EMBL/GenBank/DDBJ databases">
        <title>Lacibacter sp. S13-6-6 genome sequencing.</title>
        <authorList>
            <person name="Jin L."/>
        </authorList>
    </citation>
    <scope>NUCLEOTIDE SEQUENCE [LARGE SCALE GENOMIC DNA]</scope>
    <source>
        <strain evidence="4">S13-6-6</strain>
    </source>
</reference>
<dbReference type="Proteomes" id="UP000515344">
    <property type="component" value="Chromosome"/>
</dbReference>
<dbReference type="AlphaFoldDB" id="A0A7G5XBH8"/>
<dbReference type="EMBL" id="CP060007">
    <property type="protein sequence ID" value="QNA42831.1"/>
    <property type="molecule type" value="Genomic_DNA"/>
</dbReference>
<feature type="domain" description="Outer membrane protein beta-barrel" evidence="2">
    <location>
        <begin position="20"/>
        <end position="195"/>
    </location>
</feature>
<dbReference type="RefSeq" id="WP_182801097.1">
    <property type="nucleotide sequence ID" value="NZ_CP060007.1"/>
</dbReference>